<sequence>MSQSTFGMGRVALTVNDIATVGDYYEKAIGLARLSRDGETATYGAGDRVLLELRADRAARRRSAREAGLFHTAFLLPARADLGRYTRFLAENRIPVVGASDHAVSEAIYLTDPEGNGIEVYADRPAADWQWKDGSVHMVTEALDVAGLVAAAGDSPWQGAPEGSVVGHVHLQVGALPPAEAFYHGLLGFDITTHYPGATFYSAEGYHHHVATNLWNSRGAGKRDFPSTGLTEMEILLDPARAAAIRARLPDGQAAGVDGAGLTLEDPWGTPIALKSL</sequence>
<reference evidence="2 3" key="2">
    <citation type="submission" date="2019-01" db="EMBL/GenBank/DDBJ databases">
        <authorList>
            <person name="Li Y."/>
        </authorList>
    </citation>
    <scope>NUCLEOTIDE SEQUENCE [LARGE SCALE GENOMIC DNA]</scope>
    <source>
        <strain evidence="2 3">2D-5</strain>
    </source>
</reference>
<keyword evidence="3" id="KW-1185">Reference proteome</keyword>
<dbReference type="PROSITE" id="PS51819">
    <property type="entry name" value="VOC"/>
    <property type="match status" value="1"/>
</dbReference>
<dbReference type="PANTHER" id="PTHR43279">
    <property type="entry name" value="CATECHOL-2,3-DIOXYGENASE"/>
    <property type="match status" value="1"/>
</dbReference>
<dbReference type="Gene3D" id="3.10.180.10">
    <property type="entry name" value="2,3-Dihydroxybiphenyl 1,2-Dioxygenase, domain 1"/>
    <property type="match status" value="2"/>
</dbReference>
<evidence type="ECO:0000259" key="1">
    <source>
        <dbReference type="PROSITE" id="PS51819"/>
    </source>
</evidence>
<comment type="caution">
    <text evidence="2">The sequence shown here is derived from an EMBL/GenBank/DDBJ whole genome shotgun (WGS) entry which is preliminary data.</text>
</comment>
<dbReference type="Pfam" id="PF00903">
    <property type="entry name" value="Glyoxalase"/>
    <property type="match status" value="1"/>
</dbReference>
<dbReference type="SUPFAM" id="SSF54593">
    <property type="entry name" value="Glyoxalase/Bleomycin resistance protein/Dihydroxybiphenyl dioxygenase"/>
    <property type="match status" value="2"/>
</dbReference>
<dbReference type="RefSeq" id="WP_128270416.1">
    <property type="nucleotide sequence ID" value="NZ_SAUW01000017.1"/>
</dbReference>
<accession>A0A443IQX1</accession>
<dbReference type="EMBL" id="SAUW01000017">
    <property type="protein sequence ID" value="RWR08567.1"/>
    <property type="molecule type" value="Genomic_DNA"/>
</dbReference>
<name>A0A443IQX1_9RHOB</name>
<protein>
    <submittedName>
        <fullName evidence="2">VOC family protein</fullName>
    </submittedName>
</protein>
<dbReference type="AlphaFoldDB" id="A0A443IQX1"/>
<feature type="domain" description="VOC" evidence="1">
    <location>
        <begin position="7"/>
        <end position="123"/>
    </location>
</feature>
<proteinExistence type="predicted"/>
<dbReference type="Proteomes" id="UP000285710">
    <property type="component" value="Unassembled WGS sequence"/>
</dbReference>
<organism evidence="2 3">
    <name type="scientific">Paenirhodobacter populi</name>
    <dbReference type="NCBI Taxonomy" id="2306993"/>
    <lineage>
        <taxon>Bacteria</taxon>
        <taxon>Pseudomonadati</taxon>
        <taxon>Pseudomonadota</taxon>
        <taxon>Alphaproteobacteria</taxon>
        <taxon>Rhodobacterales</taxon>
        <taxon>Rhodobacter group</taxon>
        <taxon>Paenirhodobacter</taxon>
    </lineage>
</organism>
<reference evidence="2 3" key="1">
    <citation type="submission" date="2019-01" db="EMBL/GenBank/DDBJ databases">
        <title>Sinorhodobacter populi sp. nov. isolated from the symptomatic bark tissue of Populus euramericana canker.</title>
        <authorList>
            <person name="Xu G."/>
        </authorList>
    </citation>
    <scope>NUCLEOTIDE SEQUENCE [LARGE SCALE GENOMIC DNA]</scope>
    <source>
        <strain evidence="2 3">2D-5</strain>
    </source>
</reference>
<evidence type="ECO:0000313" key="3">
    <source>
        <dbReference type="Proteomes" id="UP000285710"/>
    </source>
</evidence>
<dbReference type="InterPro" id="IPR037523">
    <property type="entry name" value="VOC_core"/>
</dbReference>
<dbReference type="InterPro" id="IPR004360">
    <property type="entry name" value="Glyas_Fos-R_dOase_dom"/>
</dbReference>
<gene>
    <name evidence="2" type="ORF">D2T33_15860</name>
</gene>
<dbReference type="PANTHER" id="PTHR43279:SF1">
    <property type="entry name" value="CATECHOL-2,3-DIOXYGENASE"/>
    <property type="match status" value="1"/>
</dbReference>
<dbReference type="InterPro" id="IPR029068">
    <property type="entry name" value="Glyas_Bleomycin-R_OHBP_Dase"/>
</dbReference>
<evidence type="ECO:0000313" key="2">
    <source>
        <dbReference type="EMBL" id="RWR08567.1"/>
    </source>
</evidence>